<evidence type="ECO:0000256" key="12">
    <source>
        <dbReference type="ARBA" id="ARBA00049091"/>
    </source>
</evidence>
<dbReference type="InterPro" id="IPR036249">
    <property type="entry name" value="Thioredoxin-like_sf"/>
</dbReference>
<evidence type="ECO:0000256" key="1">
    <source>
        <dbReference type="ARBA" id="ARBA00004123"/>
    </source>
</evidence>
<keyword evidence="17" id="KW-1185">Reference proteome</keyword>
<protein>
    <recommendedName>
        <fullName evidence="3">thioredoxin-dependent peroxiredoxin</fullName>
        <ecNumber evidence="3">1.11.1.24</ecNumber>
    </recommendedName>
    <alternativeName>
        <fullName evidence="13">Nuclear thiol peroxidase</fullName>
    </alternativeName>
    <alternativeName>
        <fullName evidence="10">Thioredoxin peroxidase</fullName>
    </alternativeName>
</protein>
<evidence type="ECO:0000256" key="4">
    <source>
        <dbReference type="ARBA" id="ARBA00022559"/>
    </source>
</evidence>
<dbReference type="PANTHER" id="PTHR42801">
    <property type="entry name" value="THIOREDOXIN-DEPENDENT PEROXIDE REDUCTASE"/>
    <property type="match status" value="1"/>
</dbReference>
<evidence type="ECO:0000256" key="6">
    <source>
        <dbReference type="ARBA" id="ARBA00023002"/>
    </source>
</evidence>
<dbReference type="GO" id="GO:0005634">
    <property type="term" value="C:nucleus"/>
    <property type="evidence" value="ECO:0007669"/>
    <property type="project" value="UniProtKB-SubCell"/>
</dbReference>
<sequence>MPVELRKRKAPAPAPAPEPPAKKQSKVSKAAAKVKKAVKGKPEAAPKTNGAKAAAPAPAKKPEVGDTIDLAAFGGEVTLNDGTSTTLASLVEKSGSGVVLFTYPKASTPGCTNQACLFRDSYEPLTAGGLAIYGLSRDSPKSNTAFKKKQKLPYPLLCDPKGSLIEAIGLKKAPSSTQRGVFVIDKEGKVLLAEPGSPAGTAAAVKKLAEESKDEEPKDEEAKAEETKDGETKDEESKAEEAKDEDTKDEEAKEEKAKDEEAKDEKTEEKK</sequence>
<reference evidence="16 17" key="1">
    <citation type="submission" date="2015-09" db="EMBL/GenBank/DDBJ databases">
        <title>Host preference determinants of Valsa canker pathogens revealed by comparative genomics.</title>
        <authorList>
            <person name="Yin Z."/>
            <person name="Huang L."/>
        </authorList>
    </citation>
    <scope>NUCLEOTIDE SEQUENCE [LARGE SCALE GENOMIC DNA]</scope>
    <source>
        <strain evidence="16 17">03-1</strain>
    </source>
</reference>
<dbReference type="STRING" id="356882.A0A423VG09"/>
<proteinExistence type="inferred from homology"/>
<dbReference type="FunFam" id="3.40.30.10:FF:000157">
    <property type="entry name" value="DOT5p Nuclear thiol peroxidase"/>
    <property type="match status" value="1"/>
</dbReference>
<feature type="domain" description="Thioredoxin" evidence="15">
    <location>
        <begin position="51"/>
        <end position="214"/>
    </location>
</feature>
<feature type="compositionally biased region" description="Low complexity" evidence="14">
    <location>
        <begin position="43"/>
        <end position="58"/>
    </location>
</feature>
<dbReference type="GO" id="GO:0008379">
    <property type="term" value="F:thioredoxin peroxidase activity"/>
    <property type="evidence" value="ECO:0007669"/>
    <property type="project" value="TreeGrafter"/>
</dbReference>
<name>A0A423VG09_9PEZI</name>
<dbReference type="AlphaFoldDB" id="A0A423VG09"/>
<evidence type="ECO:0000256" key="13">
    <source>
        <dbReference type="ARBA" id="ARBA00077538"/>
    </source>
</evidence>
<evidence type="ECO:0000256" key="7">
    <source>
        <dbReference type="ARBA" id="ARBA00023157"/>
    </source>
</evidence>
<comment type="catalytic activity">
    <reaction evidence="12">
        <text>a hydroperoxide + [thioredoxin]-dithiol = an alcohol + [thioredoxin]-disulfide + H2O</text>
        <dbReference type="Rhea" id="RHEA:62620"/>
        <dbReference type="Rhea" id="RHEA-COMP:10698"/>
        <dbReference type="Rhea" id="RHEA-COMP:10700"/>
        <dbReference type="ChEBI" id="CHEBI:15377"/>
        <dbReference type="ChEBI" id="CHEBI:29950"/>
        <dbReference type="ChEBI" id="CHEBI:30879"/>
        <dbReference type="ChEBI" id="CHEBI:35924"/>
        <dbReference type="ChEBI" id="CHEBI:50058"/>
        <dbReference type="EC" id="1.11.1.24"/>
    </reaction>
</comment>
<feature type="region of interest" description="Disordered" evidence="14">
    <location>
        <begin position="1"/>
        <end position="62"/>
    </location>
</feature>
<evidence type="ECO:0000256" key="8">
    <source>
        <dbReference type="ARBA" id="ARBA00023242"/>
    </source>
</evidence>
<dbReference type="InterPro" id="IPR000866">
    <property type="entry name" value="AhpC/TSA"/>
</dbReference>
<evidence type="ECO:0000256" key="3">
    <source>
        <dbReference type="ARBA" id="ARBA00013017"/>
    </source>
</evidence>
<keyword evidence="9" id="KW-0676">Redox-active center</keyword>
<evidence type="ECO:0000313" key="17">
    <source>
        <dbReference type="Proteomes" id="UP000283895"/>
    </source>
</evidence>
<evidence type="ECO:0000256" key="10">
    <source>
        <dbReference type="ARBA" id="ARBA00032824"/>
    </source>
</evidence>
<evidence type="ECO:0000256" key="14">
    <source>
        <dbReference type="SAM" id="MobiDB-lite"/>
    </source>
</evidence>
<evidence type="ECO:0000256" key="11">
    <source>
        <dbReference type="ARBA" id="ARBA00038489"/>
    </source>
</evidence>
<dbReference type="GO" id="GO:0005737">
    <property type="term" value="C:cytoplasm"/>
    <property type="evidence" value="ECO:0007669"/>
    <property type="project" value="TreeGrafter"/>
</dbReference>
<feature type="region of interest" description="Disordered" evidence="14">
    <location>
        <begin position="193"/>
        <end position="271"/>
    </location>
</feature>
<dbReference type="GO" id="GO:0045454">
    <property type="term" value="P:cell redox homeostasis"/>
    <property type="evidence" value="ECO:0007669"/>
    <property type="project" value="TreeGrafter"/>
</dbReference>
<evidence type="ECO:0000256" key="9">
    <source>
        <dbReference type="ARBA" id="ARBA00023284"/>
    </source>
</evidence>
<keyword evidence="7" id="KW-1015">Disulfide bond</keyword>
<dbReference type="InterPro" id="IPR013766">
    <property type="entry name" value="Thioredoxin_domain"/>
</dbReference>
<dbReference type="PROSITE" id="PS51352">
    <property type="entry name" value="THIOREDOXIN_2"/>
    <property type="match status" value="1"/>
</dbReference>
<gene>
    <name evidence="16" type="ORF">VMCG_09521</name>
</gene>
<keyword evidence="6" id="KW-0560">Oxidoreductase</keyword>
<dbReference type="Gene3D" id="3.40.30.10">
    <property type="entry name" value="Glutaredoxin"/>
    <property type="match status" value="1"/>
</dbReference>
<comment type="similarity">
    <text evidence="11">Belongs to the peroxiredoxin family. BCP/PrxQ subfamily.</text>
</comment>
<comment type="subcellular location">
    <subcellularLocation>
        <location evidence="1">Nucleus</location>
    </subcellularLocation>
</comment>
<evidence type="ECO:0000256" key="2">
    <source>
        <dbReference type="ARBA" id="ARBA00011245"/>
    </source>
</evidence>
<feature type="compositionally biased region" description="Basic and acidic residues" evidence="14">
    <location>
        <begin position="250"/>
        <end position="271"/>
    </location>
</feature>
<dbReference type="Proteomes" id="UP000283895">
    <property type="component" value="Unassembled WGS sequence"/>
</dbReference>
<dbReference type="GO" id="GO:0034599">
    <property type="term" value="P:cellular response to oxidative stress"/>
    <property type="evidence" value="ECO:0007669"/>
    <property type="project" value="UniProtKB-ARBA"/>
</dbReference>
<dbReference type="OrthoDB" id="338622at2759"/>
<evidence type="ECO:0000313" key="16">
    <source>
        <dbReference type="EMBL" id="ROV89854.1"/>
    </source>
</evidence>
<feature type="compositionally biased region" description="Basic and acidic residues" evidence="14">
    <location>
        <begin position="220"/>
        <end position="241"/>
    </location>
</feature>
<keyword evidence="8" id="KW-0539">Nucleus</keyword>
<keyword evidence="4" id="KW-0575">Peroxidase</keyword>
<dbReference type="EC" id="1.11.1.24" evidence="3"/>
<accession>A0A423VG09</accession>
<comment type="caution">
    <text evidence="16">The sequence shown here is derived from an EMBL/GenBank/DDBJ whole genome shotgun (WGS) entry which is preliminary data.</text>
</comment>
<dbReference type="SUPFAM" id="SSF52833">
    <property type="entry name" value="Thioredoxin-like"/>
    <property type="match status" value="1"/>
</dbReference>
<organism evidence="16 17">
    <name type="scientific">Cytospora schulzeri</name>
    <dbReference type="NCBI Taxonomy" id="448051"/>
    <lineage>
        <taxon>Eukaryota</taxon>
        <taxon>Fungi</taxon>
        <taxon>Dikarya</taxon>
        <taxon>Ascomycota</taxon>
        <taxon>Pezizomycotina</taxon>
        <taxon>Sordariomycetes</taxon>
        <taxon>Sordariomycetidae</taxon>
        <taxon>Diaporthales</taxon>
        <taxon>Cytosporaceae</taxon>
        <taxon>Cytospora</taxon>
    </lineage>
</organism>
<keyword evidence="5" id="KW-0049">Antioxidant</keyword>
<dbReference type="Pfam" id="PF00578">
    <property type="entry name" value="AhpC-TSA"/>
    <property type="match status" value="1"/>
</dbReference>
<dbReference type="InterPro" id="IPR050924">
    <property type="entry name" value="Peroxiredoxin_BCP/PrxQ"/>
</dbReference>
<dbReference type="EMBL" id="LKEA01000067">
    <property type="protein sequence ID" value="ROV89854.1"/>
    <property type="molecule type" value="Genomic_DNA"/>
</dbReference>
<feature type="compositionally biased region" description="Basic residues" evidence="14">
    <location>
        <begin position="1"/>
        <end position="10"/>
    </location>
</feature>
<dbReference type="CDD" id="cd03017">
    <property type="entry name" value="PRX_BCP"/>
    <property type="match status" value="1"/>
</dbReference>
<comment type="subunit">
    <text evidence="2">Monomer.</text>
</comment>
<evidence type="ECO:0000256" key="5">
    <source>
        <dbReference type="ARBA" id="ARBA00022862"/>
    </source>
</evidence>
<evidence type="ECO:0000259" key="15">
    <source>
        <dbReference type="PROSITE" id="PS51352"/>
    </source>
</evidence>
<dbReference type="PANTHER" id="PTHR42801:SF23">
    <property type="entry name" value="PEROXIREDOXIN DOT5"/>
    <property type="match status" value="1"/>
</dbReference>